<dbReference type="WBParaSite" id="ECPE_0000053101-mRNA-1">
    <property type="protein sequence ID" value="ECPE_0000053101-mRNA-1"/>
    <property type="gene ID" value="ECPE_0000053101"/>
</dbReference>
<reference evidence="3 4" key="2">
    <citation type="submission" date="2018-11" db="EMBL/GenBank/DDBJ databases">
        <authorList>
            <consortium name="Pathogen Informatics"/>
        </authorList>
    </citation>
    <scope>NUCLEOTIDE SEQUENCE [LARGE SCALE GENOMIC DNA]</scope>
    <source>
        <strain evidence="3 4">Egypt</strain>
    </source>
</reference>
<protein>
    <submittedName>
        <fullName evidence="5">TPR_REGION domain-containing protein</fullName>
    </submittedName>
</protein>
<dbReference type="PANTHER" id="PTHR11242">
    <property type="entry name" value="ARYL HYDROCARBON RECEPTOR INTERACTING PROTEIN RELATED"/>
    <property type="match status" value="1"/>
</dbReference>
<evidence type="ECO:0000256" key="1">
    <source>
        <dbReference type="ARBA" id="ARBA00022737"/>
    </source>
</evidence>
<dbReference type="Proteomes" id="UP000272942">
    <property type="component" value="Unassembled WGS sequence"/>
</dbReference>
<keyword evidence="2" id="KW-0802">TPR repeat</keyword>
<reference evidence="5" key="1">
    <citation type="submission" date="2016-06" db="UniProtKB">
        <authorList>
            <consortium name="WormBaseParasite"/>
        </authorList>
    </citation>
    <scope>IDENTIFICATION</scope>
</reference>
<dbReference type="PANTHER" id="PTHR11242:SF0">
    <property type="entry name" value="TPR_REGION DOMAIN-CONTAINING PROTEIN"/>
    <property type="match status" value="1"/>
</dbReference>
<name>A0A183A0P6_9TREM</name>
<keyword evidence="4" id="KW-1185">Reference proteome</keyword>
<evidence type="ECO:0000313" key="5">
    <source>
        <dbReference type="WBParaSite" id="ECPE_0000053101-mRNA-1"/>
    </source>
</evidence>
<evidence type="ECO:0000256" key="2">
    <source>
        <dbReference type="ARBA" id="ARBA00022803"/>
    </source>
</evidence>
<evidence type="ECO:0000313" key="3">
    <source>
        <dbReference type="EMBL" id="VDP23765.1"/>
    </source>
</evidence>
<dbReference type="OrthoDB" id="5829758at2759"/>
<gene>
    <name evidence="3" type="ORF">ECPE_LOCUS531</name>
</gene>
<accession>A0A183A0P6</accession>
<dbReference type="EMBL" id="UZAN01001820">
    <property type="protein sequence ID" value="VDP23765.1"/>
    <property type="molecule type" value="Genomic_DNA"/>
</dbReference>
<organism evidence="5">
    <name type="scientific">Echinostoma caproni</name>
    <dbReference type="NCBI Taxonomy" id="27848"/>
    <lineage>
        <taxon>Eukaryota</taxon>
        <taxon>Metazoa</taxon>
        <taxon>Spiralia</taxon>
        <taxon>Lophotrochozoa</taxon>
        <taxon>Platyhelminthes</taxon>
        <taxon>Trematoda</taxon>
        <taxon>Digenea</taxon>
        <taxon>Plagiorchiida</taxon>
        <taxon>Echinostomata</taxon>
        <taxon>Echinostomatoidea</taxon>
        <taxon>Echinostomatidae</taxon>
        <taxon>Echinostoma</taxon>
    </lineage>
</organism>
<dbReference type="AlphaFoldDB" id="A0A183A0P6"/>
<evidence type="ECO:0000313" key="4">
    <source>
        <dbReference type="Proteomes" id="UP000272942"/>
    </source>
</evidence>
<proteinExistence type="predicted"/>
<keyword evidence="1" id="KW-0677">Repeat</keyword>
<dbReference type="InterPro" id="IPR011990">
    <property type="entry name" value="TPR-like_helical_dom_sf"/>
</dbReference>
<dbReference type="InterPro" id="IPR039663">
    <property type="entry name" value="AIP/AIPL1/TTC9"/>
</dbReference>
<dbReference type="Gene3D" id="1.25.40.10">
    <property type="entry name" value="Tetratricopeptide repeat domain"/>
    <property type="match status" value="1"/>
</dbReference>
<sequence>MSVSQPIEQYYSVIDNTTEALSRDPTNVKALYRRSKAYTETWDLDLAASDLKKVAALMPEMTEAAEAELKALENKRADQELKERRLLAGKLSIQGNLSGLPPAHG</sequence>
<dbReference type="SUPFAM" id="SSF48452">
    <property type="entry name" value="TPR-like"/>
    <property type="match status" value="1"/>
</dbReference>